<sequence length="78" mass="8652">MSDFKFELNSDGVKDLLKSPGIQEELKKHGQEVANRADGIWETKSGVGSVRANVKVVTNDKDTFYRNLKTNTLIKALG</sequence>
<accession>A0ABX2NBE9</accession>
<proteinExistence type="predicted"/>
<comment type="caution">
    <text evidence="1">The sequence shown here is derived from an EMBL/GenBank/DDBJ whole genome shotgun (WGS) entry which is preliminary data.</text>
</comment>
<dbReference type="RefSeq" id="WP_176269927.1">
    <property type="nucleotide sequence ID" value="NZ_JABVBA010000007.1"/>
</dbReference>
<dbReference type="EMBL" id="JABVBA010000007">
    <property type="protein sequence ID" value="NVF11879.1"/>
    <property type="molecule type" value="Genomic_DNA"/>
</dbReference>
<name>A0ABX2NBE9_9FIRM</name>
<gene>
    <name evidence="1" type="ORF">HV819_07790</name>
</gene>
<organism evidence="1 2">
    <name type="scientific">Anaerococcus faecalis</name>
    <dbReference type="NCBI Taxonomy" id="2742993"/>
    <lineage>
        <taxon>Bacteria</taxon>
        <taxon>Bacillati</taxon>
        <taxon>Bacillota</taxon>
        <taxon>Tissierellia</taxon>
        <taxon>Tissierellales</taxon>
        <taxon>Peptoniphilaceae</taxon>
        <taxon>Anaerococcus</taxon>
    </lineage>
</organism>
<dbReference type="Proteomes" id="UP000540919">
    <property type="component" value="Unassembled WGS sequence"/>
</dbReference>
<evidence type="ECO:0000313" key="2">
    <source>
        <dbReference type="Proteomes" id="UP000540919"/>
    </source>
</evidence>
<protein>
    <submittedName>
        <fullName evidence="1">Uncharacterized protein</fullName>
    </submittedName>
</protein>
<evidence type="ECO:0000313" key="1">
    <source>
        <dbReference type="EMBL" id="NVF11879.1"/>
    </source>
</evidence>
<reference evidence="1 2" key="1">
    <citation type="submission" date="2020-06" db="EMBL/GenBank/DDBJ databases">
        <title>Anaerococcus sp. nov., isolated form swine feces.</title>
        <authorList>
            <person name="Yu S."/>
        </authorList>
    </citation>
    <scope>NUCLEOTIDE SEQUENCE [LARGE SCALE GENOMIC DNA]</scope>
    <source>
        <strain evidence="1 2">AGMB00486</strain>
    </source>
</reference>
<keyword evidence="2" id="KW-1185">Reference proteome</keyword>